<evidence type="ECO:0000313" key="1">
    <source>
        <dbReference type="EMBL" id="MCC9064254.1"/>
    </source>
</evidence>
<reference evidence="1" key="1">
    <citation type="submission" date="2021-11" db="EMBL/GenBank/DDBJ databases">
        <title>Description of novel Flavobacterium species.</title>
        <authorList>
            <person name="Saticioglu I.B."/>
            <person name="Ay H."/>
            <person name="Altun S."/>
            <person name="Duman M."/>
        </authorList>
    </citation>
    <scope>NUCLEOTIDE SEQUENCE</scope>
    <source>
        <strain evidence="1">F-30</strain>
    </source>
</reference>
<evidence type="ECO:0000313" key="2">
    <source>
        <dbReference type="Proteomes" id="UP001430679"/>
    </source>
</evidence>
<name>A0ABS8MFL8_9FLAO</name>
<dbReference type="RefSeq" id="WP_230037072.1">
    <property type="nucleotide sequence ID" value="NZ_JAJJMM010000001.1"/>
</dbReference>
<proteinExistence type="predicted"/>
<sequence length="204" mass="24526">MDGLPFQIIAVMSCAKINNRWYIYDMFNQGNIQTLIKGLDSKKLSSIFQDNKENNDLLKDIKRKISINNLIDINAFYSYYKTWYKEENSQYLKEIRDERNWIENYHYTKAELGIMPTVTKCQISMPFSLDNSIFQIYKKGSDILINTPENLEKYKNSIEEFLIPSTNESIKLIHKFKFSSNNSTYYIIKYEKKWQILYRDFFRK</sequence>
<dbReference type="Proteomes" id="UP001430679">
    <property type="component" value="Unassembled WGS sequence"/>
</dbReference>
<protein>
    <submittedName>
        <fullName evidence="1">Uncharacterized protein</fullName>
    </submittedName>
</protein>
<gene>
    <name evidence="1" type="ORF">LNP81_14730</name>
</gene>
<organism evidence="1 2">
    <name type="scientific">Flavobacterium piscisymbiosum</name>
    <dbReference type="NCBI Taxonomy" id="2893753"/>
    <lineage>
        <taxon>Bacteria</taxon>
        <taxon>Pseudomonadati</taxon>
        <taxon>Bacteroidota</taxon>
        <taxon>Flavobacteriia</taxon>
        <taxon>Flavobacteriales</taxon>
        <taxon>Flavobacteriaceae</taxon>
        <taxon>Flavobacterium</taxon>
    </lineage>
</organism>
<dbReference type="EMBL" id="JAJJMM010000001">
    <property type="protein sequence ID" value="MCC9064254.1"/>
    <property type="molecule type" value="Genomic_DNA"/>
</dbReference>
<comment type="caution">
    <text evidence="1">The sequence shown here is derived from an EMBL/GenBank/DDBJ whole genome shotgun (WGS) entry which is preliminary data.</text>
</comment>
<accession>A0ABS8MFL8</accession>
<keyword evidence="2" id="KW-1185">Reference proteome</keyword>